<keyword evidence="4 14" id="KW-0963">Cytoplasm</keyword>
<evidence type="ECO:0000256" key="15">
    <source>
        <dbReference type="SAM" id="Phobius"/>
    </source>
</evidence>
<dbReference type="InterPro" id="IPR050061">
    <property type="entry name" value="MurCDEF_pg_biosynth"/>
</dbReference>
<evidence type="ECO:0000256" key="12">
    <source>
        <dbReference type="ARBA" id="ARBA00023316"/>
    </source>
</evidence>
<dbReference type="Pfam" id="PF02875">
    <property type="entry name" value="Mur_ligase_C"/>
    <property type="match status" value="1"/>
</dbReference>
<dbReference type="InterPro" id="IPR036565">
    <property type="entry name" value="Mur-like_cat_sf"/>
</dbReference>
<feature type="binding site" evidence="14">
    <location>
        <begin position="119"/>
        <end position="125"/>
    </location>
    <ligand>
        <name>ATP</name>
        <dbReference type="ChEBI" id="CHEBI:30616"/>
    </ligand>
</feature>
<comment type="caution">
    <text evidence="19">The sequence shown here is derived from an EMBL/GenBank/DDBJ whole genome shotgun (WGS) entry which is preliminary data.</text>
</comment>
<gene>
    <name evidence="14" type="primary">murC</name>
    <name evidence="19" type="ORF">HCU67_00480</name>
</gene>
<evidence type="ECO:0000313" key="19">
    <source>
        <dbReference type="EMBL" id="NKI30401.1"/>
    </source>
</evidence>
<evidence type="ECO:0000256" key="13">
    <source>
        <dbReference type="ARBA" id="ARBA00047833"/>
    </source>
</evidence>
<dbReference type="Pfam" id="PF01225">
    <property type="entry name" value="Mur_ligase"/>
    <property type="match status" value="1"/>
</dbReference>
<comment type="similarity">
    <text evidence="14">Belongs to the MurCDEF family.</text>
</comment>
<sequence length="450" mass="50275">MNLKDIHSVYFVGIGGIGMSALAKYFQFIGKKVAGYDKTRTPLTDEMEKLGIEIHFDEAVAAIPTPFKNSTSTLVVYTPAVPNSHVELRYFQGNDFHIKKRSEVLGLITQDSICLAVAGTHGKTTTTSILAHLLAECDFPFTAFLGGVSEDFNSNFVFEGEKYTVVEADEFDRSFLRLSPDIASITSMDADHLDIYGSHDELKTAFEDFVNKIVPNGKLIVRNGLPLEGLTYGIEDGSDYSIKNIKIEDGSYVFDIQTPTEFLTDIKFYKPGEHNLLNALSAFAMAVEIECPTDRLVKALSTFKGVQRRFTYHIRENDFVFIDDYAHHPTEIEAVHQAIRQMHPNLKVTVVFQPHLYSRTQDFANDFAVSLGQFDEVILLEIYPAREEPIAGITSAWLLDKIDNPNKELVEKHNLIEKITNCKTDVLVTLGAGDIGLEVPKIKKVLAHAS</sequence>
<dbReference type="InterPro" id="IPR000713">
    <property type="entry name" value="Mur_ligase_N"/>
</dbReference>
<accession>A0ABX1GMR6</accession>
<evidence type="ECO:0000256" key="7">
    <source>
        <dbReference type="ARBA" id="ARBA00022741"/>
    </source>
</evidence>
<reference evidence="19 20" key="1">
    <citation type="submission" date="2020-04" db="EMBL/GenBank/DDBJ databases">
        <authorList>
            <person name="Yoon J."/>
        </authorList>
    </citation>
    <scope>NUCLEOTIDE SEQUENCE [LARGE SCALE GENOMIC DNA]</scope>
    <source>
        <strain evidence="19 20">DJ-13</strain>
    </source>
</reference>
<dbReference type="GO" id="GO:0008763">
    <property type="term" value="F:UDP-N-acetylmuramate-L-alanine ligase activity"/>
    <property type="evidence" value="ECO:0007669"/>
    <property type="project" value="UniProtKB-EC"/>
</dbReference>
<dbReference type="Proteomes" id="UP000718451">
    <property type="component" value="Unassembled WGS sequence"/>
</dbReference>
<dbReference type="SUPFAM" id="SSF51984">
    <property type="entry name" value="MurCD N-terminal domain"/>
    <property type="match status" value="1"/>
</dbReference>
<evidence type="ECO:0000313" key="20">
    <source>
        <dbReference type="Proteomes" id="UP000718451"/>
    </source>
</evidence>
<evidence type="ECO:0000256" key="5">
    <source>
        <dbReference type="ARBA" id="ARBA00022598"/>
    </source>
</evidence>
<evidence type="ECO:0000256" key="11">
    <source>
        <dbReference type="ARBA" id="ARBA00023306"/>
    </source>
</evidence>
<evidence type="ECO:0000259" key="16">
    <source>
        <dbReference type="Pfam" id="PF01225"/>
    </source>
</evidence>
<evidence type="ECO:0000259" key="18">
    <source>
        <dbReference type="Pfam" id="PF08245"/>
    </source>
</evidence>
<dbReference type="EC" id="6.3.2.8" evidence="3 14"/>
<dbReference type="HAMAP" id="MF_00046">
    <property type="entry name" value="MurC"/>
    <property type="match status" value="1"/>
</dbReference>
<evidence type="ECO:0000256" key="14">
    <source>
        <dbReference type="HAMAP-Rule" id="MF_00046"/>
    </source>
</evidence>
<dbReference type="NCBIfam" id="TIGR01082">
    <property type="entry name" value="murC"/>
    <property type="match status" value="1"/>
</dbReference>
<evidence type="ECO:0000259" key="17">
    <source>
        <dbReference type="Pfam" id="PF02875"/>
    </source>
</evidence>
<keyword evidence="5 14" id="KW-0436">Ligase</keyword>
<comment type="pathway">
    <text evidence="2 14">Cell wall biogenesis; peptidoglycan biosynthesis.</text>
</comment>
<evidence type="ECO:0000256" key="6">
    <source>
        <dbReference type="ARBA" id="ARBA00022618"/>
    </source>
</evidence>
<keyword evidence="6 14" id="KW-0132">Cell division</keyword>
<keyword evidence="8 14" id="KW-0067">ATP-binding</keyword>
<name>A0ABX1GMR6_9FLAO</name>
<dbReference type="RefSeq" id="WP_168550652.1">
    <property type="nucleotide sequence ID" value="NZ_JAAWWL010000001.1"/>
</dbReference>
<evidence type="ECO:0000256" key="3">
    <source>
        <dbReference type="ARBA" id="ARBA00012211"/>
    </source>
</evidence>
<feature type="domain" description="Mur ligase C-terminal" evidence="17">
    <location>
        <begin position="308"/>
        <end position="433"/>
    </location>
</feature>
<keyword evidence="20" id="KW-1185">Reference proteome</keyword>
<dbReference type="InterPro" id="IPR036615">
    <property type="entry name" value="Mur_ligase_C_dom_sf"/>
</dbReference>
<dbReference type="Gene3D" id="3.40.1190.10">
    <property type="entry name" value="Mur-like, catalytic domain"/>
    <property type="match status" value="1"/>
</dbReference>
<keyword evidence="15" id="KW-0812">Transmembrane</keyword>
<comment type="function">
    <text evidence="14">Cell wall formation.</text>
</comment>
<dbReference type="InterPro" id="IPR004101">
    <property type="entry name" value="Mur_ligase_C"/>
</dbReference>
<dbReference type="SUPFAM" id="SSF53244">
    <property type="entry name" value="MurD-like peptide ligases, peptide-binding domain"/>
    <property type="match status" value="1"/>
</dbReference>
<dbReference type="InterPro" id="IPR013221">
    <property type="entry name" value="Mur_ligase_cen"/>
</dbReference>
<dbReference type="Gene3D" id="3.90.190.20">
    <property type="entry name" value="Mur ligase, C-terminal domain"/>
    <property type="match status" value="1"/>
</dbReference>
<dbReference type="Gene3D" id="3.40.50.720">
    <property type="entry name" value="NAD(P)-binding Rossmann-like Domain"/>
    <property type="match status" value="1"/>
</dbReference>
<dbReference type="InterPro" id="IPR005758">
    <property type="entry name" value="UDP-N-AcMur_Ala_ligase_MurC"/>
</dbReference>
<evidence type="ECO:0000256" key="8">
    <source>
        <dbReference type="ARBA" id="ARBA00022840"/>
    </source>
</evidence>
<evidence type="ECO:0000256" key="10">
    <source>
        <dbReference type="ARBA" id="ARBA00022984"/>
    </source>
</evidence>
<evidence type="ECO:0000256" key="1">
    <source>
        <dbReference type="ARBA" id="ARBA00004496"/>
    </source>
</evidence>
<organism evidence="19 20">
    <name type="scientific">Croceivirga thetidis</name>
    <dbReference type="NCBI Taxonomy" id="2721623"/>
    <lineage>
        <taxon>Bacteria</taxon>
        <taxon>Pseudomonadati</taxon>
        <taxon>Bacteroidota</taxon>
        <taxon>Flavobacteriia</taxon>
        <taxon>Flavobacteriales</taxon>
        <taxon>Flavobacteriaceae</taxon>
        <taxon>Croceivirga</taxon>
    </lineage>
</organism>
<dbReference type="PANTHER" id="PTHR43445:SF3">
    <property type="entry name" value="UDP-N-ACETYLMURAMATE--L-ALANINE LIGASE"/>
    <property type="match status" value="1"/>
</dbReference>
<feature type="domain" description="Mur ligase central" evidence="18">
    <location>
        <begin position="117"/>
        <end position="286"/>
    </location>
</feature>
<keyword evidence="15" id="KW-0472">Membrane</keyword>
<dbReference type="PANTHER" id="PTHR43445">
    <property type="entry name" value="UDP-N-ACETYLMURAMATE--L-ALANINE LIGASE-RELATED"/>
    <property type="match status" value="1"/>
</dbReference>
<dbReference type="EMBL" id="JAAWWL010000001">
    <property type="protein sequence ID" value="NKI30401.1"/>
    <property type="molecule type" value="Genomic_DNA"/>
</dbReference>
<feature type="transmembrane region" description="Helical" evidence="15">
    <location>
        <begin position="6"/>
        <end position="26"/>
    </location>
</feature>
<comment type="subcellular location">
    <subcellularLocation>
        <location evidence="1 14">Cytoplasm</location>
    </subcellularLocation>
</comment>
<proteinExistence type="inferred from homology"/>
<protein>
    <recommendedName>
        <fullName evidence="3 14">UDP-N-acetylmuramate--L-alanine ligase</fullName>
        <ecNumber evidence="3 14">6.3.2.8</ecNumber>
    </recommendedName>
    <alternativeName>
        <fullName evidence="14">UDP-N-acetylmuramoyl-L-alanine synthetase</fullName>
    </alternativeName>
</protein>
<keyword evidence="10 14" id="KW-0573">Peptidoglycan synthesis</keyword>
<evidence type="ECO:0000256" key="2">
    <source>
        <dbReference type="ARBA" id="ARBA00004752"/>
    </source>
</evidence>
<evidence type="ECO:0000256" key="4">
    <source>
        <dbReference type="ARBA" id="ARBA00022490"/>
    </source>
</evidence>
<feature type="domain" description="Mur ligase N-terminal catalytic" evidence="16">
    <location>
        <begin position="9"/>
        <end position="110"/>
    </location>
</feature>
<keyword evidence="11 14" id="KW-0131">Cell cycle</keyword>
<comment type="catalytic activity">
    <reaction evidence="13 14">
        <text>UDP-N-acetyl-alpha-D-muramate + L-alanine + ATP = UDP-N-acetyl-alpha-D-muramoyl-L-alanine + ADP + phosphate + H(+)</text>
        <dbReference type="Rhea" id="RHEA:23372"/>
        <dbReference type="ChEBI" id="CHEBI:15378"/>
        <dbReference type="ChEBI" id="CHEBI:30616"/>
        <dbReference type="ChEBI" id="CHEBI:43474"/>
        <dbReference type="ChEBI" id="CHEBI:57972"/>
        <dbReference type="ChEBI" id="CHEBI:70757"/>
        <dbReference type="ChEBI" id="CHEBI:83898"/>
        <dbReference type="ChEBI" id="CHEBI:456216"/>
        <dbReference type="EC" id="6.3.2.8"/>
    </reaction>
</comment>
<keyword evidence="7 14" id="KW-0547">Nucleotide-binding</keyword>
<dbReference type="SUPFAM" id="SSF53623">
    <property type="entry name" value="MurD-like peptide ligases, catalytic domain"/>
    <property type="match status" value="1"/>
</dbReference>
<keyword evidence="9 14" id="KW-0133">Cell shape</keyword>
<keyword evidence="12 14" id="KW-0961">Cell wall biogenesis/degradation</keyword>
<evidence type="ECO:0000256" key="9">
    <source>
        <dbReference type="ARBA" id="ARBA00022960"/>
    </source>
</evidence>
<dbReference type="Pfam" id="PF08245">
    <property type="entry name" value="Mur_ligase_M"/>
    <property type="match status" value="1"/>
</dbReference>
<keyword evidence="15" id="KW-1133">Transmembrane helix</keyword>